<dbReference type="HOGENOM" id="CLU_109798_1_0_7"/>
<evidence type="ECO:0000313" key="1">
    <source>
        <dbReference type="EMBL" id="ABC75910.1"/>
    </source>
</evidence>
<sequence length="203" mass="23682">MVTMSMEKIIFLLEEPSMKVFLEEFLPRFLPDLEYLCITHEGKQDLEKSIPRKLKAFRRGVFVIVRDNDGADCYFVKKRLMDLCKGGGQSDVLIRIVCQELESWYLGVMDVLADVYNRPRLTGLNRKAKYRNPDRLGSPSSELVKLIPEFRKIEGTRQMGTAMPLRETENFSISFQFFIKGVHQVINNMEIRKKARHSAMRQE</sequence>
<dbReference type="InParanoid" id="Q2LQ16"/>
<dbReference type="Proteomes" id="UP000001933">
    <property type="component" value="Chromosome"/>
</dbReference>
<dbReference type="STRING" id="56780.SYN_00009"/>
<dbReference type="eggNOG" id="ENOG502ZYZ6">
    <property type="taxonomic scope" value="Bacteria"/>
</dbReference>
<organism evidence="1 2">
    <name type="scientific">Syntrophus aciditrophicus (strain SB)</name>
    <dbReference type="NCBI Taxonomy" id="56780"/>
    <lineage>
        <taxon>Bacteria</taxon>
        <taxon>Pseudomonadati</taxon>
        <taxon>Thermodesulfobacteriota</taxon>
        <taxon>Syntrophia</taxon>
        <taxon>Syntrophales</taxon>
        <taxon>Syntrophaceae</taxon>
        <taxon>Syntrophus</taxon>
    </lineage>
</organism>
<dbReference type="KEGG" id="sat:SYN_00009"/>
<dbReference type="Pfam" id="PF14103">
    <property type="entry name" value="DUF4276"/>
    <property type="match status" value="1"/>
</dbReference>
<name>Q2LQ16_SYNAS</name>
<dbReference type="AlphaFoldDB" id="Q2LQ16"/>
<accession>Q2LQ16</accession>
<dbReference type="InterPro" id="IPR025455">
    <property type="entry name" value="DUF4276"/>
</dbReference>
<evidence type="ECO:0000313" key="2">
    <source>
        <dbReference type="Proteomes" id="UP000001933"/>
    </source>
</evidence>
<gene>
    <name evidence="1" type="ORF">SYN_00009</name>
</gene>
<protein>
    <submittedName>
        <fullName evidence="1">Hypothetical cytosolic protein</fullName>
    </submittedName>
</protein>
<reference evidence="1 2" key="1">
    <citation type="journal article" date="2007" name="Proc. Natl. Acad. Sci. U.S.A.">
        <title>The genome of Syntrophus aciditrophicus: life at the thermodynamic limit of microbial growth.</title>
        <authorList>
            <person name="McInerney M.J."/>
            <person name="Rohlin L."/>
            <person name="Mouttaki H."/>
            <person name="Kim U."/>
            <person name="Krupp R.S."/>
            <person name="Rios-Hernandez L."/>
            <person name="Sieber J."/>
            <person name="Struchtemeyer C.G."/>
            <person name="Bhattacharyya A."/>
            <person name="Campbell J.W."/>
            <person name="Gunsalus R.P."/>
        </authorList>
    </citation>
    <scope>NUCLEOTIDE SEQUENCE [LARGE SCALE GENOMIC DNA]</scope>
    <source>
        <strain evidence="1 2">SB</strain>
    </source>
</reference>
<dbReference type="EMBL" id="CP000252">
    <property type="protein sequence ID" value="ABC75910.1"/>
    <property type="molecule type" value="Genomic_DNA"/>
</dbReference>
<keyword evidence="2" id="KW-1185">Reference proteome</keyword>
<proteinExistence type="predicted"/>